<dbReference type="Proteomes" id="UP001605261">
    <property type="component" value="Unassembled WGS sequence"/>
</dbReference>
<evidence type="ECO:0000313" key="2">
    <source>
        <dbReference type="Proteomes" id="UP001605261"/>
    </source>
</evidence>
<name>A0ABW7CY09_9GAMM</name>
<gene>
    <name evidence="1" type="ORF">ACEU0G_003857</name>
</gene>
<protein>
    <submittedName>
        <fullName evidence="1">Uncharacterized protein</fullName>
    </submittedName>
</protein>
<keyword evidence="2" id="KW-1185">Reference proteome</keyword>
<organism evidence="1 2">
    <name type="scientific">Stenotrophomonas nematodicola</name>
    <dbReference type="NCBI Taxonomy" id="2656746"/>
    <lineage>
        <taxon>Bacteria</taxon>
        <taxon>Pseudomonadati</taxon>
        <taxon>Pseudomonadota</taxon>
        <taxon>Gammaproteobacteria</taxon>
        <taxon>Lysobacterales</taxon>
        <taxon>Lysobacteraceae</taxon>
        <taxon>Stenotrophomonas</taxon>
    </lineage>
</organism>
<dbReference type="RefSeq" id="WP_394163681.1">
    <property type="nucleotide sequence ID" value="NZ_JBHGCJ010000008.1"/>
</dbReference>
<comment type="caution">
    <text evidence="1">The sequence shown here is derived from an EMBL/GenBank/DDBJ whole genome shotgun (WGS) entry which is preliminary data.</text>
</comment>
<dbReference type="EMBL" id="JBHGCJ010000008">
    <property type="protein sequence ID" value="MFG6109835.1"/>
    <property type="molecule type" value="Genomic_DNA"/>
</dbReference>
<reference evidence="1 2" key="1">
    <citation type="submission" date="2024-09" db="EMBL/GenBank/DDBJ databases">
        <authorList>
            <consortium name="All-Russian atlas of soil microorganisms"/>
            <consortium name="as a basis for the search for new antimicrobial producers and enzymes with unique properties"/>
            <person name="Sokolova E.A."/>
            <person name="Voronina E.N."/>
        </authorList>
    </citation>
    <scope>NUCLEOTIDE SEQUENCE [LARGE SCALE GENOMIC DNA]</scope>
    <source>
        <strain evidence="1 2">AF-22b-331.1</strain>
    </source>
</reference>
<sequence>MMATAYGKSANGEPVMVRALDGGLASSWEPLWERLSNFDLSAVLEDGRLQAEFLNKGTGKVAAGGRLICASLHRDHAYL</sequence>
<proteinExistence type="predicted"/>
<evidence type="ECO:0000313" key="1">
    <source>
        <dbReference type="EMBL" id="MFG6109835.1"/>
    </source>
</evidence>
<accession>A0ABW7CY09</accession>